<gene>
    <name evidence="11" type="ORF">RMAR1173_LOCUS15451</name>
</gene>
<dbReference type="GO" id="GO:0004694">
    <property type="term" value="F:eukaryotic translation initiation factor 2alpha kinase activity"/>
    <property type="evidence" value="ECO:0007669"/>
    <property type="project" value="TreeGrafter"/>
</dbReference>
<keyword evidence="4 8" id="KW-0547">Nucleotide-binding</keyword>
<dbReference type="EC" id="2.7.11.1" evidence="1"/>
<dbReference type="InterPro" id="IPR011009">
    <property type="entry name" value="Kinase-like_dom_sf"/>
</dbReference>
<keyword evidence="5" id="KW-0418">Kinase</keyword>
<evidence type="ECO:0000256" key="4">
    <source>
        <dbReference type="ARBA" id="ARBA00022741"/>
    </source>
</evidence>
<feature type="region of interest" description="Disordered" evidence="9">
    <location>
        <begin position="75"/>
        <end position="155"/>
    </location>
</feature>
<dbReference type="Pfam" id="PF00069">
    <property type="entry name" value="Pkinase"/>
    <property type="match status" value="2"/>
</dbReference>
<evidence type="ECO:0000256" key="6">
    <source>
        <dbReference type="ARBA" id="ARBA00022840"/>
    </source>
</evidence>
<evidence type="ECO:0000313" key="11">
    <source>
        <dbReference type="EMBL" id="CAD9701726.1"/>
    </source>
</evidence>
<dbReference type="SUPFAM" id="SSF56112">
    <property type="entry name" value="Protein kinase-like (PK-like)"/>
    <property type="match status" value="1"/>
</dbReference>
<dbReference type="InterPro" id="IPR017441">
    <property type="entry name" value="Protein_kinase_ATP_BS"/>
</dbReference>
<feature type="region of interest" description="Disordered" evidence="9">
    <location>
        <begin position="17"/>
        <end position="46"/>
    </location>
</feature>
<feature type="region of interest" description="Disordered" evidence="9">
    <location>
        <begin position="239"/>
        <end position="266"/>
    </location>
</feature>
<evidence type="ECO:0000256" key="9">
    <source>
        <dbReference type="SAM" id="MobiDB-lite"/>
    </source>
</evidence>
<dbReference type="GO" id="GO:0005634">
    <property type="term" value="C:nucleus"/>
    <property type="evidence" value="ECO:0007669"/>
    <property type="project" value="TreeGrafter"/>
</dbReference>
<dbReference type="PANTHER" id="PTHR11042:SF160">
    <property type="entry name" value="EUKARYOTIC TRANSLATION INITIATION FACTOR 2-ALPHA KINASE 1"/>
    <property type="match status" value="1"/>
</dbReference>
<dbReference type="EMBL" id="HBHJ01023472">
    <property type="protein sequence ID" value="CAD9701726.1"/>
    <property type="molecule type" value="Transcribed_RNA"/>
</dbReference>
<feature type="domain" description="Protein kinase" evidence="10">
    <location>
        <begin position="163"/>
        <end position="507"/>
    </location>
</feature>
<dbReference type="GO" id="GO:0005737">
    <property type="term" value="C:cytoplasm"/>
    <property type="evidence" value="ECO:0007669"/>
    <property type="project" value="TreeGrafter"/>
</dbReference>
<keyword evidence="7" id="KW-0652">Protein synthesis inhibitor</keyword>
<evidence type="ECO:0000256" key="8">
    <source>
        <dbReference type="PROSITE-ProRule" id="PRU10141"/>
    </source>
</evidence>
<evidence type="ECO:0000256" key="7">
    <source>
        <dbReference type="ARBA" id="ARBA00023193"/>
    </source>
</evidence>
<proteinExistence type="predicted"/>
<dbReference type="Gene3D" id="3.30.200.20">
    <property type="entry name" value="Phosphorylase Kinase, domain 1"/>
    <property type="match status" value="1"/>
</dbReference>
<evidence type="ECO:0000259" key="10">
    <source>
        <dbReference type="PROSITE" id="PS50011"/>
    </source>
</evidence>
<protein>
    <recommendedName>
        <fullName evidence="1">non-specific serine/threonine protein kinase</fullName>
        <ecNumber evidence="1">2.7.11.1</ecNumber>
    </recommendedName>
</protein>
<feature type="binding site" evidence="8">
    <location>
        <position position="192"/>
    </location>
    <ligand>
        <name>ATP</name>
        <dbReference type="ChEBI" id="CHEBI:30616"/>
    </ligand>
</feature>
<dbReference type="GO" id="GO:0005524">
    <property type="term" value="F:ATP binding"/>
    <property type="evidence" value="ECO:0007669"/>
    <property type="project" value="UniProtKB-UniRule"/>
</dbReference>
<evidence type="ECO:0000256" key="2">
    <source>
        <dbReference type="ARBA" id="ARBA00022527"/>
    </source>
</evidence>
<dbReference type="PANTHER" id="PTHR11042">
    <property type="entry name" value="EUKARYOTIC TRANSLATION INITIATION FACTOR 2-ALPHA KINASE EIF2-ALPHA KINASE -RELATED"/>
    <property type="match status" value="1"/>
</dbReference>
<name>A0A7S2SJ90_9STRA</name>
<keyword evidence="6 8" id="KW-0067">ATP-binding</keyword>
<dbReference type="InterPro" id="IPR050339">
    <property type="entry name" value="CC_SR_Kinase"/>
</dbReference>
<dbReference type="GO" id="GO:0017148">
    <property type="term" value="P:negative regulation of translation"/>
    <property type="evidence" value="ECO:0007669"/>
    <property type="project" value="UniProtKB-KW"/>
</dbReference>
<dbReference type="PROSITE" id="PS00107">
    <property type="entry name" value="PROTEIN_KINASE_ATP"/>
    <property type="match status" value="1"/>
</dbReference>
<sequence length="587" mass="62171">MSLLHHARPVLSGGLRHHLQNSSFSSPGAGGGGDWVPSTTAGPGRLVSHARAGSIDSLSRRSSVLSPQWLHAEIQRKASGRRAPAGPEHWRTGPEPDLPSCSSDEEDVSSCTSQSSSSSSFSSASSRGGCFSGGEAKEAMQEDSFSGIEEPPALPRGTAARTFAQGAFLGEGAFGTVVEARHRVDGKCYALKRVVLGGQDDGIHALREVQTMACLPPHPHVVRYHASWVETMASGGLRNQGILPSGASDAESSCGEDPSQSFDDFEPPASLPCWDTSLWSESPRSPGSPKCGSHGTASVLLIQMELCEGTTLADWLREGANPSREGRSAAEGLVHRMDAVGQLLQGVAHLHASGVEHRDLSPRNIFRARPTSVAQEDTTPVRWCVGDFTFATAMHTDESPRDALAAPAGTPLYAAPELAELAEPNSPRSRFGASDVYSAGLIAAEAFLQCQTRMETVAVLQDLRRGGRLPKHVEDAVGAELVELIGRMVATVPESRPTMLEVLDSWTRAKSATSIARCQSTGAEGPIRHLPRMEGAAEHAMALQGHLKQMASAGCHPGAALRQHLVELQELIHDVLASPSSYHHAGS</sequence>
<keyword evidence="2" id="KW-0723">Serine/threonine-protein kinase</keyword>
<dbReference type="PROSITE" id="PS50011">
    <property type="entry name" value="PROTEIN_KINASE_DOM"/>
    <property type="match status" value="1"/>
</dbReference>
<organism evidence="11">
    <name type="scientific">Rhizochromulina marina</name>
    <dbReference type="NCBI Taxonomy" id="1034831"/>
    <lineage>
        <taxon>Eukaryota</taxon>
        <taxon>Sar</taxon>
        <taxon>Stramenopiles</taxon>
        <taxon>Ochrophyta</taxon>
        <taxon>Dictyochophyceae</taxon>
        <taxon>Rhizochromulinales</taxon>
        <taxon>Rhizochromulina</taxon>
    </lineage>
</organism>
<evidence type="ECO:0000256" key="3">
    <source>
        <dbReference type="ARBA" id="ARBA00022679"/>
    </source>
</evidence>
<keyword evidence="3" id="KW-0808">Transferase</keyword>
<dbReference type="Gene3D" id="1.10.510.10">
    <property type="entry name" value="Transferase(Phosphotransferase) domain 1"/>
    <property type="match status" value="1"/>
</dbReference>
<dbReference type="AlphaFoldDB" id="A0A7S2SJ90"/>
<evidence type="ECO:0000256" key="1">
    <source>
        <dbReference type="ARBA" id="ARBA00012513"/>
    </source>
</evidence>
<feature type="compositionally biased region" description="Low complexity" evidence="9">
    <location>
        <begin position="109"/>
        <end position="129"/>
    </location>
</feature>
<dbReference type="InterPro" id="IPR000719">
    <property type="entry name" value="Prot_kinase_dom"/>
</dbReference>
<reference evidence="11" key="1">
    <citation type="submission" date="2021-01" db="EMBL/GenBank/DDBJ databases">
        <authorList>
            <person name="Corre E."/>
            <person name="Pelletier E."/>
            <person name="Niang G."/>
            <person name="Scheremetjew M."/>
            <person name="Finn R."/>
            <person name="Kale V."/>
            <person name="Holt S."/>
            <person name="Cochrane G."/>
            <person name="Meng A."/>
            <person name="Brown T."/>
            <person name="Cohen L."/>
        </authorList>
    </citation>
    <scope>NUCLEOTIDE SEQUENCE</scope>
    <source>
        <strain evidence="11">CCMP1243</strain>
    </source>
</reference>
<evidence type="ECO:0000256" key="5">
    <source>
        <dbReference type="ARBA" id="ARBA00022777"/>
    </source>
</evidence>
<accession>A0A7S2SJ90</accession>